<evidence type="ECO:0000259" key="5">
    <source>
        <dbReference type="PROSITE" id="PS50977"/>
    </source>
</evidence>
<dbReference type="InterPro" id="IPR009057">
    <property type="entry name" value="Homeodomain-like_sf"/>
</dbReference>
<accession>A0ABX6N6E1</accession>
<evidence type="ECO:0000256" key="1">
    <source>
        <dbReference type="ARBA" id="ARBA00023015"/>
    </source>
</evidence>
<gene>
    <name evidence="6" type="ORF">HKT17_09855</name>
</gene>
<dbReference type="PROSITE" id="PS50977">
    <property type="entry name" value="HTH_TETR_2"/>
    <property type="match status" value="1"/>
</dbReference>
<dbReference type="InterPro" id="IPR036271">
    <property type="entry name" value="Tet_transcr_reg_TetR-rel_C_sf"/>
</dbReference>
<keyword evidence="7" id="KW-1185">Reference proteome</keyword>
<keyword evidence="1" id="KW-0805">Transcription regulation</keyword>
<dbReference type="Proteomes" id="UP000501130">
    <property type="component" value="Chromosome"/>
</dbReference>
<name>A0ABX6N6E1_9BURK</name>
<dbReference type="Gene3D" id="1.10.357.10">
    <property type="entry name" value="Tetracycline Repressor, domain 2"/>
    <property type="match status" value="1"/>
</dbReference>
<feature type="domain" description="HTH tetR-type" evidence="5">
    <location>
        <begin position="4"/>
        <end position="64"/>
    </location>
</feature>
<evidence type="ECO:0000256" key="4">
    <source>
        <dbReference type="PROSITE-ProRule" id="PRU00335"/>
    </source>
</evidence>
<keyword evidence="3" id="KW-0804">Transcription</keyword>
<dbReference type="InterPro" id="IPR025996">
    <property type="entry name" value="MT1864/Rv1816-like_C"/>
</dbReference>
<evidence type="ECO:0000256" key="3">
    <source>
        <dbReference type="ARBA" id="ARBA00023163"/>
    </source>
</evidence>
<dbReference type="PANTHER" id="PTHR30055">
    <property type="entry name" value="HTH-TYPE TRANSCRIPTIONAL REGULATOR RUTR"/>
    <property type="match status" value="1"/>
</dbReference>
<proteinExistence type="predicted"/>
<dbReference type="RefSeq" id="WP_171099708.1">
    <property type="nucleotide sequence ID" value="NZ_CP053084.1"/>
</dbReference>
<dbReference type="SUPFAM" id="SSF48498">
    <property type="entry name" value="Tetracyclin repressor-like, C-terminal domain"/>
    <property type="match status" value="1"/>
</dbReference>
<dbReference type="PANTHER" id="PTHR30055:SF220">
    <property type="entry name" value="TETR-FAMILY REGULATORY PROTEIN"/>
    <property type="match status" value="1"/>
</dbReference>
<evidence type="ECO:0000313" key="6">
    <source>
        <dbReference type="EMBL" id="QJR29985.1"/>
    </source>
</evidence>
<feature type="DNA-binding region" description="H-T-H motif" evidence="4">
    <location>
        <begin position="27"/>
        <end position="46"/>
    </location>
</feature>
<dbReference type="Pfam" id="PF00440">
    <property type="entry name" value="TetR_N"/>
    <property type="match status" value="1"/>
</dbReference>
<organism evidence="6 7">
    <name type="scientific">Limnobacter profundi</name>
    <dbReference type="NCBI Taxonomy" id="2732163"/>
    <lineage>
        <taxon>Bacteria</taxon>
        <taxon>Pseudomonadati</taxon>
        <taxon>Pseudomonadota</taxon>
        <taxon>Betaproteobacteria</taxon>
        <taxon>Burkholderiales</taxon>
        <taxon>Burkholderiaceae</taxon>
        <taxon>Limnobacter</taxon>
    </lineage>
</organism>
<evidence type="ECO:0000256" key="2">
    <source>
        <dbReference type="ARBA" id="ARBA00023125"/>
    </source>
</evidence>
<dbReference type="Pfam" id="PF13305">
    <property type="entry name" value="TetR_C_33"/>
    <property type="match status" value="1"/>
</dbReference>
<reference evidence="6 7" key="1">
    <citation type="submission" date="2020-05" db="EMBL/GenBank/DDBJ databases">
        <title>Compete genome of Limnobacter sp. SAORIC-580.</title>
        <authorList>
            <person name="Song J."/>
            <person name="Cho J.-C."/>
        </authorList>
    </citation>
    <scope>NUCLEOTIDE SEQUENCE [LARGE SCALE GENOMIC DNA]</scope>
    <source>
        <strain evidence="6 7">SAORIC-580</strain>
    </source>
</reference>
<dbReference type="InterPro" id="IPR001647">
    <property type="entry name" value="HTH_TetR"/>
</dbReference>
<keyword evidence="2 4" id="KW-0238">DNA-binding</keyword>
<sequence>MTEDDLKSRCLAKAFDELDSGRISELSLRAIARDLDVSHQAPYRHFKSKDDLLTALSCECFKHFSEHLNARTRGENEWEGLRLMGLAYIRYAVSYPHRYRLMFNEHHNGFALTGEALKQAQHSFLLLRDQLGLIAKLNQSAQHIDPQADAMFIWSSLHGLVSLLENPLTDKLPVRESVLKNLVDHVLDRIGTGIQPRSDA</sequence>
<protein>
    <submittedName>
        <fullName evidence="6">TetR/AcrR family transcriptional regulator</fullName>
    </submittedName>
</protein>
<evidence type="ECO:0000313" key="7">
    <source>
        <dbReference type="Proteomes" id="UP000501130"/>
    </source>
</evidence>
<dbReference type="EMBL" id="CP053084">
    <property type="protein sequence ID" value="QJR29985.1"/>
    <property type="molecule type" value="Genomic_DNA"/>
</dbReference>
<dbReference type="SUPFAM" id="SSF46689">
    <property type="entry name" value="Homeodomain-like"/>
    <property type="match status" value="1"/>
</dbReference>
<dbReference type="InterPro" id="IPR050109">
    <property type="entry name" value="HTH-type_TetR-like_transc_reg"/>
</dbReference>